<proteinExistence type="predicted"/>
<evidence type="ECO:0000313" key="3">
    <source>
        <dbReference type="Proteomes" id="UP000823561"/>
    </source>
</evidence>
<dbReference type="EMBL" id="JADWDJ010000009">
    <property type="protein sequence ID" value="KAG5275373.1"/>
    <property type="molecule type" value="Genomic_DNA"/>
</dbReference>
<accession>A0AAV6GJH2</accession>
<keyword evidence="3" id="KW-1185">Reference proteome</keyword>
<dbReference type="AlphaFoldDB" id="A0AAV6GJH2"/>
<name>A0AAV6GJH2_9TELE</name>
<protein>
    <submittedName>
        <fullName evidence="2">Uncharacterized protein</fullName>
    </submittedName>
</protein>
<reference evidence="2" key="1">
    <citation type="submission" date="2020-10" db="EMBL/GenBank/DDBJ databases">
        <title>Chromosome-scale genome assembly of the Allis shad, Alosa alosa.</title>
        <authorList>
            <person name="Margot Z."/>
            <person name="Christophe K."/>
            <person name="Cabau C."/>
            <person name="Louis A."/>
            <person name="Berthelot C."/>
            <person name="Parey E."/>
            <person name="Roest Crollius H."/>
            <person name="Montfort J."/>
            <person name="Robinson-Rechavi M."/>
            <person name="Bucao C."/>
            <person name="Bouchez O."/>
            <person name="Gislard M."/>
            <person name="Lluch J."/>
            <person name="Milhes M."/>
            <person name="Lampietro C."/>
            <person name="Lopez Roques C."/>
            <person name="Donnadieu C."/>
            <person name="Braasch I."/>
            <person name="Desvignes T."/>
            <person name="Postlethwait J."/>
            <person name="Bobe J."/>
            <person name="Guiguen Y."/>
        </authorList>
    </citation>
    <scope>NUCLEOTIDE SEQUENCE</scope>
    <source>
        <strain evidence="2">M-15738</strain>
        <tissue evidence="2">Blood</tissue>
    </source>
</reference>
<evidence type="ECO:0000313" key="2">
    <source>
        <dbReference type="EMBL" id="KAG5275373.1"/>
    </source>
</evidence>
<feature type="region of interest" description="Disordered" evidence="1">
    <location>
        <begin position="101"/>
        <end position="123"/>
    </location>
</feature>
<comment type="caution">
    <text evidence="2">The sequence shown here is derived from an EMBL/GenBank/DDBJ whole genome shotgun (WGS) entry which is preliminary data.</text>
</comment>
<dbReference type="Proteomes" id="UP000823561">
    <property type="component" value="Chromosome 9"/>
</dbReference>
<organism evidence="2 3">
    <name type="scientific">Alosa alosa</name>
    <name type="common">allis shad</name>
    <dbReference type="NCBI Taxonomy" id="278164"/>
    <lineage>
        <taxon>Eukaryota</taxon>
        <taxon>Metazoa</taxon>
        <taxon>Chordata</taxon>
        <taxon>Craniata</taxon>
        <taxon>Vertebrata</taxon>
        <taxon>Euteleostomi</taxon>
        <taxon>Actinopterygii</taxon>
        <taxon>Neopterygii</taxon>
        <taxon>Teleostei</taxon>
        <taxon>Clupei</taxon>
        <taxon>Clupeiformes</taxon>
        <taxon>Clupeoidei</taxon>
        <taxon>Clupeidae</taxon>
        <taxon>Alosa</taxon>
    </lineage>
</organism>
<gene>
    <name evidence="2" type="ORF">AALO_G00119510</name>
</gene>
<evidence type="ECO:0000256" key="1">
    <source>
        <dbReference type="SAM" id="MobiDB-lite"/>
    </source>
</evidence>
<sequence length="225" mass="24897">MHKSWDSRTVTMEVKQAFKEKIAMDSSIKLLMACGSKLVAPKLHSGQELSGLIIHKILKSKAVYVRPSSDLPCKLDSTDSEDSVMELDEDTSASYDLRTTSASHGSLATRRRNSRRQNASTRQVCVARRARANQPSPQVTSDQPPPQVTIDLESDNSVSQSPLVSDNYDAYLSIMGAMPDLSSDEEVNKAILASLESHPCQNVHLLMNCNRPQHHLQIIWPMLGV</sequence>